<dbReference type="AlphaFoldDB" id="A0A9X3CYS5"/>
<name>A0A9X3CYS5_9FLAO</name>
<feature type="transmembrane region" description="Helical" evidence="1">
    <location>
        <begin position="67"/>
        <end position="84"/>
    </location>
</feature>
<accession>A0A9X3CYS5</accession>
<evidence type="ECO:0000313" key="3">
    <source>
        <dbReference type="Proteomes" id="UP001148482"/>
    </source>
</evidence>
<sequence>MEEFKKIKKQWDKRGLPPIPESGISNIARRTEYLKRKQRITGVVLVVTIAVLIGFYFYLSAYKNTDLLIGLGLMVGSLALRLLFEYTNSIEKEKLPIYSPMKVFKKRLTAYYTRRKRIHFVLTPVLFTTYVVGFFWLLPLFERNLSQSFYWYILWSSFFVFAGLAILIWTQIKKELQILKHLQK</sequence>
<comment type="caution">
    <text evidence="2">The sequence shown here is derived from an EMBL/GenBank/DDBJ whole genome shotgun (WGS) entry which is preliminary data.</text>
</comment>
<proteinExistence type="predicted"/>
<feature type="transmembrane region" description="Helical" evidence="1">
    <location>
        <begin position="40"/>
        <end position="61"/>
    </location>
</feature>
<evidence type="ECO:0000313" key="2">
    <source>
        <dbReference type="EMBL" id="MCX2839073.1"/>
    </source>
</evidence>
<organism evidence="2 3">
    <name type="scientific">Salinimicrobium profundisediminis</name>
    <dbReference type="NCBI Taxonomy" id="2994553"/>
    <lineage>
        <taxon>Bacteria</taxon>
        <taxon>Pseudomonadati</taxon>
        <taxon>Bacteroidota</taxon>
        <taxon>Flavobacteriia</taxon>
        <taxon>Flavobacteriales</taxon>
        <taxon>Flavobacteriaceae</taxon>
        <taxon>Salinimicrobium</taxon>
    </lineage>
</organism>
<feature type="transmembrane region" description="Helical" evidence="1">
    <location>
        <begin position="118"/>
        <end position="137"/>
    </location>
</feature>
<dbReference type="Proteomes" id="UP001148482">
    <property type="component" value="Unassembled WGS sequence"/>
</dbReference>
<dbReference type="EMBL" id="JAPJDA010000021">
    <property type="protein sequence ID" value="MCX2839073.1"/>
    <property type="molecule type" value="Genomic_DNA"/>
</dbReference>
<gene>
    <name evidence="2" type="ORF">OQ279_13030</name>
</gene>
<keyword evidence="1" id="KW-0472">Membrane</keyword>
<feature type="transmembrane region" description="Helical" evidence="1">
    <location>
        <begin position="149"/>
        <end position="170"/>
    </location>
</feature>
<reference evidence="2" key="1">
    <citation type="submission" date="2022-11" db="EMBL/GenBank/DDBJ databases">
        <title>Salinimicrobium profundisediminis sp. nov., isolated from deep-sea sediment of the Mariana Trench.</title>
        <authorList>
            <person name="Fu H."/>
        </authorList>
    </citation>
    <scope>NUCLEOTIDE SEQUENCE</scope>
    <source>
        <strain evidence="2">MT39</strain>
    </source>
</reference>
<keyword evidence="3" id="KW-1185">Reference proteome</keyword>
<keyword evidence="1" id="KW-0812">Transmembrane</keyword>
<keyword evidence="1" id="KW-1133">Transmembrane helix</keyword>
<dbReference type="RefSeq" id="WP_266070387.1">
    <property type="nucleotide sequence ID" value="NZ_JAPJDA010000021.1"/>
</dbReference>
<protein>
    <submittedName>
        <fullName evidence="2">Uncharacterized protein</fullName>
    </submittedName>
</protein>
<evidence type="ECO:0000256" key="1">
    <source>
        <dbReference type="SAM" id="Phobius"/>
    </source>
</evidence>